<reference evidence="2" key="1">
    <citation type="journal article" date="2021" name="Genome Biol. Evol.">
        <title>A High-Quality Reference Genome for a Parasitic Bivalve with Doubly Uniparental Inheritance (Bivalvia: Unionida).</title>
        <authorList>
            <person name="Smith C.H."/>
        </authorList>
    </citation>
    <scope>NUCLEOTIDE SEQUENCE</scope>
    <source>
        <strain evidence="2">CHS0354</strain>
    </source>
</reference>
<evidence type="ECO:0000313" key="2">
    <source>
        <dbReference type="EMBL" id="KAK3608676.1"/>
    </source>
</evidence>
<organism evidence="2 3">
    <name type="scientific">Potamilus streckersoni</name>
    <dbReference type="NCBI Taxonomy" id="2493646"/>
    <lineage>
        <taxon>Eukaryota</taxon>
        <taxon>Metazoa</taxon>
        <taxon>Spiralia</taxon>
        <taxon>Lophotrochozoa</taxon>
        <taxon>Mollusca</taxon>
        <taxon>Bivalvia</taxon>
        <taxon>Autobranchia</taxon>
        <taxon>Heteroconchia</taxon>
        <taxon>Palaeoheterodonta</taxon>
        <taxon>Unionida</taxon>
        <taxon>Unionoidea</taxon>
        <taxon>Unionidae</taxon>
        <taxon>Ambleminae</taxon>
        <taxon>Lampsilini</taxon>
        <taxon>Potamilus</taxon>
    </lineage>
</organism>
<evidence type="ECO:0000256" key="1">
    <source>
        <dbReference type="SAM" id="MobiDB-lite"/>
    </source>
</evidence>
<feature type="non-terminal residue" evidence="2">
    <location>
        <position position="1"/>
    </location>
</feature>
<keyword evidence="3" id="KW-1185">Reference proteome</keyword>
<feature type="compositionally biased region" description="Low complexity" evidence="1">
    <location>
        <begin position="30"/>
        <end position="44"/>
    </location>
</feature>
<gene>
    <name evidence="2" type="ORF">CHS0354_008010</name>
</gene>
<evidence type="ECO:0000313" key="3">
    <source>
        <dbReference type="Proteomes" id="UP001195483"/>
    </source>
</evidence>
<feature type="region of interest" description="Disordered" evidence="1">
    <location>
        <begin position="1"/>
        <end position="58"/>
    </location>
</feature>
<protein>
    <submittedName>
        <fullName evidence="2">Uncharacterized protein</fullName>
    </submittedName>
</protein>
<reference evidence="2" key="2">
    <citation type="journal article" date="2021" name="Genome Biol. Evol.">
        <title>Developing a high-quality reference genome for a parasitic bivalve with doubly uniparental inheritance (Bivalvia: Unionida).</title>
        <authorList>
            <person name="Smith C.H."/>
        </authorList>
    </citation>
    <scope>NUCLEOTIDE SEQUENCE</scope>
    <source>
        <strain evidence="2">CHS0354</strain>
        <tissue evidence="2">Mantle</tissue>
    </source>
</reference>
<accession>A0AAE0TE38</accession>
<sequence length="58" mass="6438">NPTQYPTMPRPNPDTRPTRKPTGQPAPSCLHTSPQQTSPSTRSTTKTKHTLTIQQDLL</sequence>
<reference evidence="2" key="3">
    <citation type="submission" date="2023-05" db="EMBL/GenBank/DDBJ databases">
        <authorList>
            <person name="Smith C.H."/>
        </authorList>
    </citation>
    <scope>NUCLEOTIDE SEQUENCE</scope>
    <source>
        <strain evidence="2">CHS0354</strain>
        <tissue evidence="2">Mantle</tissue>
    </source>
</reference>
<name>A0AAE0TE38_9BIVA</name>
<dbReference type="AlphaFoldDB" id="A0AAE0TE38"/>
<proteinExistence type="predicted"/>
<dbReference type="EMBL" id="JAEAOA010000538">
    <property type="protein sequence ID" value="KAK3608676.1"/>
    <property type="molecule type" value="Genomic_DNA"/>
</dbReference>
<comment type="caution">
    <text evidence="2">The sequence shown here is derived from an EMBL/GenBank/DDBJ whole genome shotgun (WGS) entry which is preliminary data.</text>
</comment>
<dbReference type="Proteomes" id="UP001195483">
    <property type="component" value="Unassembled WGS sequence"/>
</dbReference>